<dbReference type="Proteomes" id="UP001527925">
    <property type="component" value="Unassembled WGS sequence"/>
</dbReference>
<dbReference type="Pfam" id="PF01535">
    <property type="entry name" value="PPR"/>
    <property type="match status" value="2"/>
</dbReference>
<sequence>MQALGSARAAAACVGACGGAVQRVSAQRAASSALGSINKQVTGAIKLRPAVTRLSEHLGAETRMDRYGVFDHTSWFEAPAGDAMAAARVLDNALKAGTDVQVLRAYGAVRELGASALGKVSHRSFQTLLERVQASVGARTVATEASSLSAHFGGLTGTAVAELAFQVREDYLASEHAPSIEMDVAVLRLLRHVEVEEVSTAVQAIKAMTQDWASVDAAKGTGDGDGSGKGGTRTSSFVTAETCNEIVSVFAASGQVDVCKAVIARMLELGITADVETFCRLVVGQCNAGDVAGAEELAEQIYEHGSKEQVRFVRESLLRAHAQQGNVSQAHKYFDAIGRAAAAAGEASTEAGGQTTGTYNSLLLAFAERGLPGDVTRTYRRMRQAQVEGDAETYVFMIRGYGRAGDATSAARAYRRRTCKGSGRRWTCTRR</sequence>
<dbReference type="PANTHER" id="PTHR47939:SF5">
    <property type="entry name" value="PENTACOTRIPEPTIDE-REPEAT REGION OF PRORP DOMAIN-CONTAINING PROTEIN"/>
    <property type="match status" value="1"/>
</dbReference>
<comment type="caution">
    <text evidence="1">The sequence shown here is derived from an EMBL/GenBank/DDBJ whole genome shotgun (WGS) entry which is preliminary data.</text>
</comment>
<dbReference type="InterPro" id="IPR002885">
    <property type="entry name" value="PPR_rpt"/>
</dbReference>
<dbReference type="EMBL" id="JADGIZ020000051">
    <property type="protein sequence ID" value="KAL2913111.1"/>
    <property type="molecule type" value="Genomic_DNA"/>
</dbReference>
<proteinExistence type="predicted"/>
<dbReference type="Gene3D" id="1.25.40.10">
    <property type="entry name" value="Tetratricopeptide repeat domain"/>
    <property type="match status" value="2"/>
</dbReference>
<dbReference type="PANTHER" id="PTHR47939">
    <property type="entry name" value="MEMBRANE-ASSOCIATED SALT-INDUCIBLE PROTEIN-LIKE"/>
    <property type="match status" value="1"/>
</dbReference>
<name>A0ABR4N0Y2_9FUNG</name>
<dbReference type="InterPro" id="IPR050667">
    <property type="entry name" value="PPR-containing_protein"/>
</dbReference>
<reference evidence="1 2" key="1">
    <citation type="submission" date="2023-09" db="EMBL/GenBank/DDBJ databases">
        <title>Pangenome analysis of Batrachochytrium dendrobatidis and related Chytrids.</title>
        <authorList>
            <person name="Yacoub M.N."/>
            <person name="Stajich J.E."/>
            <person name="James T.Y."/>
        </authorList>
    </citation>
    <scope>NUCLEOTIDE SEQUENCE [LARGE SCALE GENOMIC DNA]</scope>
    <source>
        <strain evidence="1 2">JEL0888</strain>
    </source>
</reference>
<accession>A0ABR4N0Y2</accession>
<evidence type="ECO:0000313" key="1">
    <source>
        <dbReference type="EMBL" id="KAL2913111.1"/>
    </source>
</evidence>
<evidence type="ECO:0000313" key="2">
    <source>
        <dbReference type="Proteomes" id="UP001527925"/>
    </source>
</evidence>
<organism evidence="1 2">
    <name type="scientific">Polyrhizophydium stewartii</name>
    <dbReference type="NCBI Taxonomy" id="2732419"/>
    <lineage>
        <taxon>Eukaryota</taxon>
        <taxon>Fungi</taxon>
        <taxon>Fungi incertae sedis</taxon>
        <taxon>Chytridiomycota</taxon>
        <taxon>Chytridiomycota incertae sedis</taxon>
        <taxon>Chytridiomycetes</taxon>
        <taxon>Rhizophydiales</taxon>
        <taxon>Rhizophydiales incertae sedis</taxon>
        <taxon>Polyrhizophydium</taxon>
    </lineage>
</organism>
<protein>
    <recommendedName>
        <fullName evidence="3">Pentacotripeptide-repeat region of PRORP domain-containing protein</fullName>
    </recommendedName>
</protein>
<dbReference type="InterPro" id="IPR011990">
    <property type="entry name" value="TPR-like_helical_dom_sf"/>
</dbReference>
<keyword evidence="2" id="KW-1185">Reference proteome</keyword>
<evidence type="ECO:0008006" key="3">
    <source>
        <dbReference type="Google" id="ProtNLM"/>
    </source>
</evidence>
<gene>
    <name evidence="1" type="ORF">HK105_207347</name>
</gene>